<keyword evidence="13" id="KW-1185">Reference proteome</keyword>
<evidence type="ECO:0000256" key="1">
    <source>
        <dbReference type="ARBA" id="ARBA00004123"/>
    </source>
</evidence>
<organism evidence="12 13">
    <name type="scientific">Hanseniaspora guilliermondii</name>
    <dbReference type="NCBI Taxonomy" id="56406"/>
    <lineage>
        <taxon>Eukaryota</taxon>
        <taxon>Fungi</taxon>
        <taxon>Dikarya</taxon>
        <taxon>Ascomycota</taxon>
        <taxon>Saccharomycotina</taxon>
        <taxon>Saccharomycetes</taxon>
        <taxon>Saccharomycodales</taxon>
        <taxon>Saccharomycodaceae</taxon>
        <taxon>Hanseniaspora</taxon>
    </lineage>
</organism>
<dbReference type="GO" id="GO:0006367">
    <property type="term" value="P:transcription initiation at RNA polymerase II promoter"/>
    <property type="evidence" value="ECO:0007669"/>
    <property type="project" value="TreeGrafter"/>
</dbReference>
<dbReference type="PANTHER" id="PTHR19879">
    <property type="entry name" value="TRANSCRIPTION INITIATION FACTOR TFIID"/>
    <property type="match status" value="1"/>
</dbReference>
<dbReference type="InterPro" id="IPR020472">
    <property type="entry name" value="WD40_PAC1"/>
</dbReference>
<dbReference type="Proteomes" id="UP000183365">
    <property type="component" value="Unassembled WGS sequence"/>
</dbReference>
<feature type="region of interest" description="Disordered" evidence="10">
    <location>
        <begin position="1"/>
        <end position="41"/>
    </location>
</feature>
<evidence type="ECO:0000256" key="10">
    <source>
        <dbReference type="SAM" id="MobiDB-lite"/>
    </source>
</evidence>
<dbReference type="AlphaFoldDB" id="A0A1L0CNJ4"/>
<feature type="compositionally biased region" description="Low complexity" evidence="10">
    <location>
        <begin position="10"/>
        <end position="33"/>
    </location>
</feature>
<dbReference type="PROSITE" id="PS00678">
    <property type="entry name" value="WD_REPEATS_1"/>
    <property type="match status" value="3"/>
</dbReference>
<dbReference type="Gene3D" id="2.130.10.10">
    <property type="entry name" value="YVTN repeat-like/Quinoprotein amine dehydrogenase"/>
    <property type="match status" value="2"/>
</dbReference>
<keyword evidence="9" id="KW-0175">Coiled coil</keyword>
<reference evidence="13" key="1">
    <citation type="submission" date="2016-11" db="EMBL/GenBank/DDBJ databases">
        <authorList>
            <person name="Guldener U."/>
        </authorList>
    </citation>
    <scope>NUCLEOTIDE SEQUENCE [LARGE SCALE GENOMIC DNA]</scope>
</reference>
<feature type="repeat" description="WD" evidence="8">
    <location>
        <begin position="536"/>
        <end position="570"/>
    </location>
</feature>
<dbReference type="SMART" id="SM00320">
    <property type="entry name" value="WD40"/>
    <property type="match status" value="6"/>
</dbReference>
<dbReference type="Pfam" id="PF00400">
    <property type="entry name" value="WD40"/>
    <property type="match status" value="6"/>
</dbReference>
<evidence type="ECO:0000256" key="2">
    <source>
        <dbReference type="ARBA" id="ARBA00009435"/>
    </source>
</evidence>
<evidence type="ECO:0000313" key="13">
    <source>
        <dbReference type="Proteomes" id="UP000183365"/>
    </source>
</evidence>
<proteinExistence type="inferred from homology"/>
<evidence type="ECO:0000259" key="11">
    <source>
        <dbReference type="Pfam" id="PF04494"/>
    </source>
</evidence>
<dbReference type="CDD" id="cd00200">
    <property type="entry name" value="WD40"/>
    <property type="match status" value="1"/>
</dbReference>
<dbReference type="GO" id="GO:0016251">
    <property type="term" value="F:RNA polymerase II general transcription initiation factor activity"/>
    <property type="evidence" value="ECO:0007669"/>
    <property type="project" value="TreeGrafter"/>
</dbReference>
<evidence type="ECO:0000256" key="3">
    <source>
        <dbReference type="ARBA" id="ARBA00022574"/>
    </source>
</evidence>
<dbReference type="PROSITE" id="PS50294">
    <property type="entry name" value="WD_REPEATS_REGION"/>
    <property type="match status" value="4"/>
</dbReference>
<feature type="repeat" description="WD" evidence="8">
    <location>
        <begin position="631"/>
        <end position="665"/>
    </location>
</feature>
<evidence type="ECO:0000256" key="5">
    <source>
        <dbReference type="ARBA" id="ARBA00023015"/>
    </source>
</evidence>
<keyword evidence="7" id="KW-0539">Nucleus</keyword>
<dbReference type="InterPro" id="IPR006594">
    <property type="entry name" value="LisH"/>
</dbReference>
<feature type="coiled-coil region" evidence="9">
    <location>
        <begin position="341"/>
        <end position="408"/>
    </location>
</feature>
<dbReference type="InterPro" id="IPR001680">
    <property type="entry name" value="WD40_rpt"/>
</dbReference>
<evidence type="ECO:0000256" key="7">
    <source>
        <dbReference type="ARBA" id="ARBA00023242"/>
    </source>
</evidence>
<evidence type="ECO:0000256" key="9">
    <source>
        <dbReference type="SAM" id="Coils"/>
    </source>
</evidence>
<dbReference type="VEuPathDB" id="FungiDB:HGUI_02233"/>
<dbReference type="InterPro" id="IPR036322">
    <property type="entry name" value="WD40_repeat_dom_sf"/>
</dbReference>
<sequence>MSTNNEQQPKKPGSTTSTNTSNSSNKSINNPSKRNGNSQQLQQSDLNRVVIEYLTKKGYSQTEQIFRVESARTMLVPEAEKIVKGVTSGKRDYWGNIVKRSFNYDDYISVFDRFSEFVQGSLMLYKDELMRLLFPVYIYVFLKILNIENRYNTGNLTFETCLNFLKTRQDLFINHKDLIQQIQKELTDVEEDEIEDKKDEDNKDGSVNGGMSLRKKKLLSIKQAIEKCKTIKAWKLNKYQVHITQSSMSLAIYYLIDQMSGAAENNLGILLLGIINESINPVIVSKDEIEELSSEDKLIILAEDEAESLQKKENEEINSNELKLSADPLDPTFQKEVEFELKDDKELLDIFINEMKKIQEEHEREIKENPTLNSALSSNVIPLPPKSSQSLKNEIEKVINLRQQLSVRKYANQTNAEDSCIKIPTPSICLYTFQNTNENVSCMRISNDCKFIATGDLQSQILIYQLDQRTPLTSNDTNMNKNVLDPSAGKYQLTGHSGPVYAIDFTPCGKYLISCSYDSTIKIWSLQLGGVPLVSYKSHNGPVWDVKCNPNGFYFASAGSDMTVRVWSFDHIYALRLLVGHISDVSCIEWHTKNSKYLFSGSLDKTVRMWDISDGSCVRIFVNASVITSGVTAIKCSNDGKILILGCEDGSLSVWDIRSSKLLKVMKGHGRSSILSLALDYDDEILMSSGFDNSVRVWDLKSDSLLDSNVIEKRQKALNEGLTAKGSVPIADKADNDSDLLQATNDAQQSLEQDLNLYGKGYTIKPTNDLLTCFYTKNTPVFDLTSMKGSNLFFATGPYTG</sequence>
<keyword evidence="5" id="KW-0805">Transcription regulation</keyword>
<dbReference type="SUPFAM" id="SSF50978">
    <property type="entry name" value="WD40 repeat-like"/>
    <property type="match status" value="1"/>
</dbReference>
<dbReference type="SUPFAM" id="SSF160897">
    <property type="entry name" value="Taf5 N-terminal domain-like"/>
    <property type="match status" value="1"/>
</dbReference>
<feature type="repeat" description="WD" evidence="8">
    <location>
        <begin position="493"/>
        <end position="527"/>
    </location>
</feature>
<feature type="domain" description="TFIID subunit TAF5 NTD2" evidence="11">
    <location>
        <begin position="104"/>
        <end position="153"/>
    </location>
</feature>
<keyword evidence="6" id="KW-0804">Transcription</keyword>
<feature type="region of interest" description="Disordered" evidence="10">
    <location>
        <begin position="190"/>
        <end position="209"/>
    </location>
</feature>
<dbReference type="PROSITE" id="PS50082">
    <property type="entry name" value="WD_REPEATS_2"/>
    <property type="match status" value="5"/>
</dbReference>
<keyword evidence="4" id="KW-0677">Repeat</keyword>
<comment type="similarity">
    <text evidence="2">Belongs to the WD repeat TAF5 family.</text>
</comment>
<dbReference type="GO" id="GO:0005669">
    <property type="term" value="C:transcription factor TFIID complex"/>
    <property type="evidence" value="ECO:0007669"/>
    <property type="project" value="TreeGrafter"/>
</dbReference>
<feature type="repeat" description="WD" evidence="8">
    <location>
        <begin position="578"/>
        <end position="620"/>
    </location>
</feature>
<evidence type="ECO:0000256" key="8">
    <source>
        <dbReference type="PROSITE-ProRule" id="PRU00221"/>
    </source>
</evidence>
<comment type="subcellular location">
    <subcellularLocation>
        <location evidence="1">Nucleus</location>
    </subcellularLocation>
</comment>
<dbReference type="EMBL" id="FQNF01000037">
    <property type="protein sequence ID" value="SGZ40033.1"/>
    <property type="molecule type" value="Genomic_DNA"/>
</dbReference>
<dbReference type="Pfam" id="PF04494">
    <property type="entry name" value="TFIID_NTD2"/>
    <property type="match status" value="1"/>
</dbReference>
<name>A0A1L0CNJ4_9ASCO</name>
<dbReference type="InterPro" id="IPR019775">
    <property type="entry name" value="WD40_repeat_CS"/>
</dbReference>
<dbReference type="PROSITE" id="PS50896">
    <property type="entry name" value="LISH"/>
    <property type="match status" value="1"/>
</dbReference>
<evidence type="ECO:0000256" key="4">
    <source>
        <dbReference type="ARBA" id="ARBA00022737"/>
    </source>
</evidence>
<dbReference type="Gene3D" id="1.25.40.500">
    <property type="entry name" value="TFIID subunit TAF5, NTD2 domain"/>
    <property type="match status" value="1"/>
</dbReference>
<dbReference type="PANTHER" id="PTHR19879:SF1">
    <property type="entry name" value="CANNONBALL-RELATED"/>
    <property type="match status" value="1"/>
</dbReference>
<dbReference type="PRINTS" id="PR00320">
    <property type="entry name" value="GPROTEINBRPT"/>
</dbReference>
<protein>
    <recommendedName>
        <fullName evidence="11">TFIID subunit TAF5 NTD2 domain-containing protein</fullName>
    </recommendedName>
</protein>
<dbReference type="InterPro" id="IPR037264">
    <property type="entry name" value="TFIID_NTD2_sf"/>
</dbReference>
<keyword evidence="3 8" id="KW-0853">WD repeat</keyword>
<dbReference type="OrthoDB" id="10266330at2759"/>
<evidence type="ECO:0000313" key="12">
    <source>
        <dbReference type="EMBL" id="SGZ40033.1"/>
    </source>
</evidence>
<feature type="compositionally biased region" description="Basic and acidic residues" evidence="10">
    <location>
        <begin position="195"/>
        <end position="204"/>
    </location>
</feature>
<dbReference type="InterPro" id="IPR015943">
    <property type="entry name" value="WD40/YVTN_repeat-like_dom_sf"/>
</dbReference>
<evidence type="ECO:0000256" key="6">
    <source>
        <dbReference type="ARBA" id="ARBA00023163"/>
    </source>
</evidence>
<feature type="repeat" description="WD" evidence="8">
    <location>
        <begin position="672"/>
        <end position="708"/>
    </location>
</feature>
<dbReference type="InterPro" id="IPR007582">
    <property type="entry name" value="TFIID_NTD2"/>
</dbReference>
<gene>
    <name evidence="12" type="ORF">HGUI_02233</name>
</gene>
<accession>A0A1L0CNJ4</accession>